<gene>
    <name evidence="6" type="ORF">ABMA28_007570</name>
</gene>
<evidence type="ECO:0000313" key="6">
    <source>
        <dbReference type="EMBL" id="KAL0819465.1"/>
    </source>
</evidence>
<evidence type="ECO:0000259" key="5">
    <source>
        <dbReference type="Pfam" id="PF00061"/>
    </source>
</evidence>
<dbReference type="EMBL" id="JBEDNZ010000020">
    <property type="protein sequence ID" value="KAL0819465.1"/>
    <property type="molecule type" value="Genomic_DNA"/>
</dbReference>
<dbReference type="PIRSF" id="PIRSF036893">
    <property type="entry name" value="Lipocalin_ApoD"/>
    <property type="match status" value="1"/>
</dbReference>
<name>A0ABD0SHY8_LOXSC</name>
<accession>A0ABD0SHY8</accession>
<feature type="signal peptide" evidence="3">
    <location>
        <begin position="1"/>
        <end position="16"/>
    </location>
</feature>
<dbReference type="PANTHER" id="PTHR10612:SF49">
    <property type="entry name" value="APOLIPOPROTEIN D-LIKE PROTEIN"/>
    <property type="match status" value="1"/>
</dbReference>
<dbReference type="Pfam" id="PF00061">
    <property type="entry name" value="Lipocalin"/>
    <property type="match status" value="1"/>
</dbReference>
<comment type="similarity">
    <text evidence="1 3 4">Belongs to the calycin superfamily. Lipocalin family.</text>
</comment>
<reference evidence="6 7" key="1">
    <citation type="submission" date="2024-06" db="EMBL/GenBank/DDBJ databases">
        <title>A chromosome-level genome assembly of beet webworm, Loxostege sticticalis.</title>
        <authorList>
            <person name="Zhang Y."/>
        </authorList>
    </citation>
    <scope>NUCLEOTIDE SEQUENCE [LARGE SCALE GENOMIC DNA]</scope>
    <source>
        <strain evidence="6">AQ028</strain>
        <tissue evidence="6">Male pupae</tissue>
    </source>
</reference>
<dbReference type="PRINTS" id="PR01273">
    <property type="entry name" value="INVTBRTCOLOR"/>
</dbReference>
<proteinExistence type="inferred from homology"/>
<dbReference type="GO" id="GO:0006950">
    <property type="term" value="P:response to stress"/>
    <property type="evidence" value="ECO:0007669"/>
    <property type="project" value="UniProtKB-ARBA"/>
</dbReference>
<keyword evidence="2" id="KW-1015">Disulfide bond</keyword>
<evidence type="ECO:0000256" key="2">
    <source>
        <dbReference type="ARBA" id="ARBA00023157"/>
    </source>
</evidence>
<dbReference type="PANTHER" id="PTHR10612">
    <property type="entry name" value="APOLIPOPROTEIN D"/>
    <property type="match status" value="1"/>
</dbReference>
<evidence type="ECO:0000256" key="1">
    <source>
        <dbReference type="ARBA" id="ARBA00006889"/>
    </source>
</evidence>
<organism evidence="6 7">
    <name type="scientific">Loxostege sticticalis</name>
    <name type="common">Beet webworm moth</name>
    <dbReference type="NCBI Taxonomy" id="481309"/>
    <lineage>
        <taxon>Eukaryota</taxon>
        <taxon>Metazoa</taxon>
        <taxon>Ecdysozoa</taxon>
        <taxon>Arthropoda</taxon>
        <taxon>Hexapoda</taxon>
        <taxon>Insecta</taxon>
        <taxon>Pterygota</taxon>
        <taxon>Neoptera</taxon>
        <taxon>Endopterygota</taxon>
        <taxon>Lepidoptera</taxon>
        <taxon>Glossata</taxon>
        <taxon>Ditrysia</taxon>
        <taxon>Pyraloidea</taxon>
        <taxon>Crambidae</taxon>
        <taxon>Pyraustinae</taxon>
        <taxon>Loxostege</taxon>
    </lineage>
</organism>
<evidence type="ECO:0000256" key="3">
    <source>
        <dbReference type="PIRNR" id="PIRNR036893"/>
    </source>
</evidence>
<dbReference type="InterPro" id="IPR022271">
    <property type="entry name" value="Lipocalin_ApoD"/>
</dbReference>
<feature type="domain" description="Lipocalin/cytosolic fatty-acid binding" evidence="5">
    <location>
        <begin position="127"/>
        <end position="196"/>
    </location>
</feature>
<comment type="caution">
    <text evidence="6">The sequence shown here is derived from an EMBL/GenBank/DDBJ whole genome shotgun (WGS) entry which is preliminary data.</text>
</comment>
<sequence>MLKLYVLLFCFCNVYGYFTLPGKCPTNVVAKDDFRLEDFYGKWHQAYSYSSDGQRKNNCSVIELGIEPSNYLKNTDMVHFNQSRVDRGLFHRYSIASVAAPLPGKSSGSLELLFYFKNAPRRLQKRKYQFDILATNYNYYATAYTCQYSPLIDKHYIYVWILSKTPSLNDVSKELALKPLQALGIDESKLVKEDRTKCSPKYYEDFLTEPTTFRYAVPI</sequence>
<dbReference type="Proteomes" id="UP001549921">
    <property type="component" value="Unassembled WGS sequence"/>
</dbReference>
<evidence type="ECO:0000256" key="4">
    <source>
        <dbReference type="RuleBase" id="RU003695"/>
    </source>
</evidence>
<feature type="chain" id="PRO_5044537007" description="Lipocalin/cytosolic fatty-acid binding domain-containing protein" evidence="3">
    <location>
        <begin position="17"/>
        <end position="219"/>
    </location>
</feature>
<dbReference type="InterPro" id="IPR000566">
    <property type="entry name" value="Lipocln_cytosolic_FA-bd_dom"/>
</dbReference>
<protein>
    <recommendedName>
        <fullName evidence="5">Lipocalin/cytosolic fatty-acid binding domain-containing protein</fullName>
    </recommendedName>
</protein>
<dbReference type="AlphaFoldDB" id="A0ABD0SHY8"/>
<dbReference type="Gene3D" id="2.40.128.20">
    <property type="match status" value="1"/>
</dbReference>
<dbReference type="InterPro" id="IPR003057">
    <property type="entry name" value="Invtbrt_color"/>
</dbReference>
<keyword evidence="3" id="KW-0732">Signal</keyword>
<evidence type="ECO:0000313" key="7">
    <source>
        <dbReference type="Proteomes" id="UP001549921"/>
    </source>
</evidence>
<dbReference type="SUPFAM" id="SSF50814">
    <property type="entry name" value="Lipocalins"/>
    <property type="match status" value="1"/>
</dbReference>
<dbReference type="InterPro" id="IPR022272">
    <property type="entry name" value="Lipocalin_CS"/>
</dbReference>
<dbReference type="PROSITE" id="PS00213">
    <property type="entry name" value="LIPOCALIN"/>
    <property type="match status" value="1"/>
</dbReference>
<dbReference type="InterPro" id="IPR012674">
    <property type="entry name" value="Calycin"/>
</dbReference>